<protein>
    <recommendedName>
        <fullName evidence="2">Amidohydrolase-related domain-containing protein</fullName>
    </recommendedName>
</protein>
<dbReference type="InterPro" id="IPR006680">
    <property type="entry name" value="Amidohydro-rel"/>
</dbReference>
<reference evidence="3 4" key="1">
    <citation type="submission" date="2018-03" db="EMBL/GenBank/DDBJ databases">
        <title>Genomic Encyclopedia of Archaeal and Bacterial Type Strains, Phase II (KMG-II): from individual species to whole genera.</title>
        <authorList>
            <person name="Goeker M."/>
        </authorList>
    </citation>
    <scope>NUCLEOTIDE SEQUENCE [LARGE SCALE GENOMIC DNA]</scope>
    <source>
        <strain evidence="3 4">DSM 45312</strain>
    </source>
</reference>
<name>A0A2P8CXF4_9ACTN</name>
<dbReference type="Gene3D" id="3.20.20.140">
    <property type="entry name" value="Metal-dependent hydrolases"/>
    <property type="match status" value="1"/>
</dbReference>
<evidence type="ECO:0000256" key="1">
    <source>
        <dbReference type="ARBA" id="ARBA00023239"/>
    </source>
</evidence>
<accession>A0A2P8CXF4</accession>
<dbReference type="InterPro" id="IPR032466">
    <property type="entry name" value="Metal_Hydrolase"/>
</dbReference>
<sequence>MIDCDVHNGWDSARVLLPYLDRSFRDYLDRGELPGGRDSFPHGHRAWLHPEGYMRYDTLPPSGGAPATDYAYMCEQLLDRYDLDYAILLGEEGMEVSTLANPYYASALARAHNDWVLDTWAPLDDRLRISITVAPQDPEGAAAEIRRVGGHPSVSQVVVTSGSQRPYGDPFFHPMWEAASEMRLPIAAHLGGQGGVNANPTGTGPPTFYWETHAMLCETGMGHLASVLAHGVFERYPHTRLVLVECGVAWLPAVLWRLDADYTALRKETPWLKRLPSEYAHEFVRVTTQPLERPRNPDALWTALDDIGGRDMLMFASDYPHWDFDDPFTTRFPAEWRDAVLDGNARALYRLPAARPREEAAGAGA</sequence>
<dbReference type="EMBL" id="PYGA01000025">
    <property type="protein sequence ID" value="PSK89629.1"/>
    <property type="molecule type" value="Genomic_DNA"/>
</dbReference>
<evidence type="ECO:0000259" key="2">
    <source>
        <dbReference type="Pfam" id="PF04909"/>
    </source>
</evidence>
<dbReference type="GO" id="GO:0005737">
    <property type="term" value="C:cytoplasm"/>
    <property type="evidence" value="ECO:0007669"/>
    <property type="project" value="TreeGrafter"/>
</dbReference>
<dbReference type="SUPFAM" id="SSF51556">
    <property type="entry name" value="Metallo-dependent hydrolases"/>
    <property type="match status" value="1"/>
</dbReference>
<dbReference type="PANTHER" id="PTHR21240">
    <property type="entry name" value="2-AMINO-3-CARBOXYLMUCONATE-6-SEMIALDEHYDE DECARBOXYLASE"/>
    <property type="match status" value="1"/>
</dbReference>
<gene>
    <name evidence="3" type="ORF">CLV63_12523</name>
</gene>
<proteinExistence type="predicted"/>
<dbReference type="AlphaFoldDB" id="A0A2P8CXF4"/>
<organism evidence="3 4">
    <name type="scientific">Murinocardiopsis flavida</name>
    <dbReference type="NCBI Taxonomy" id="645275"/>
    <lineage>
        <taxon>Bacteria</taxon>
        <taxon>Bacillati</taxon>
        <taxon>Actinomycetota</taxon>
        <taxon>Actinomycetes</taxon>
        <taxon>Streptosporangiales</taxon>
        <taxon>Nocardiopsidaceae</taxon>
        <taxon>Murinocardiopsis</taxon>
    </lineage>
</organism>
<dbReference type="Pfam" id="PF04909">
    <property type="entry name" value="Amidohydro_2"/>
    <property type="match status" value="1"/>
</dbReference>
<dbReference type="Proteomes" id="UP000240542">
    <property type="component" value="Unassembled WGS sequence"/>
</dbReference>
<feature type="domain" description="Amidohydrolase-related" evidence="2">
    <location>
        <begin position="42"/>
        <end position="351"/>
    </location>
</feature>
<dbReference type="GO" id="GO:0019748">
    <property type="term" value="P:secondary metabolic process"/>
    <property type="evidence" value="ECO:0007669"/>
    <property type="project" value="TreeGrafter"/>
</dbReference>
<dbReference type="PANTHER" id="PTHR21240:SF28">
    <property type="entry name" value="ISO-OROTATE DECARBOXYLASE (EUROFUNG)"/>
    <property type="match status" value="1"/>
</dbReference>
<dbReference type="GO" id="GO:0016787">
    <property type="term" value="F:hydrolase activity"/>
    <property type="evidence" value="ECO:0007669"/>
    <property type="project" value="InterPro"/>
</dbReference>
<keyword evidence="4" id="KW-1185">Reference proteome</keyword>
<evidence type="ECO:0000313" key="3">
    <source>
        <dbReference type="EMBL" id="PSK89629.1"/>
    </source>
</evidence>
<dbReference type="InterPro" id="IPR032465">
    <property type="entry name" value="ACMSD"/>
</dbReference>
<dbReference type="GO" id="GO:0016831">
    <property type="term" value="F:carboxy-lyase activity"/>
    <property type="evidence" value="ECO:0007669"/>
    <property type="project" value="InterPro"/>
</dbReference>
<evidence type="ECO:0000313" key="4">
    <source>
        <dbReference type="Proteomes" id="UP000240542"/>
    </source>
</evidence>
<keyword evidence="1" id="KW-0456">Lyase</keyword>
<comment type="caution">
    <text evidence="3">The sequence shown here is derived from an EMBL/GenBank/DDBJ whole genome shotgun (WGS) entry which is preliminary data.</text>
</comment>